<feature type="region of interest" description="Disordered" evidence="1">
    <location>
        <begin position="292"/>
        <end position="318"/>
    </location>
</feature>
<dbReference type="AlphaFoldDB" id="L0P3Z6"/>
<organism evidence="2">
    <name type="scientific">Phyllostachys edulis</name>
    <name type="common">Tortoise shell bamboo</name>
    <name type="synonym">Bambusa edulis</name>
    <dbReference type="NCBI Taxonomy" id="38705"/>
    <lineage>
        <taxon>Eukaryota</taxon>
        <taxon>Viridiplantae</taxon>
        <taxon>Streptophyta</taxon>
        <taxon>Embryophyta</taxon>
        <taxon>Tracheophyta</taxon>
        <taxon>Spermatophyta</taxon>
        <taxon>Magnoliopsida</taxon>
        <taxon>Liliopsida</taxon>
        <taxon>Poales</taxon>
        <taxon>Poaceae</taxon>
        <taxon>BOP clade</taxon>
        <taxon>Bambusoideae</taxon>
        <taxon>Arundinarodae</taxon>
        <taxon>Arundinarieae</taxon>
        <taxon>Arundinariinae</taxon>
        <taxon>Phyllostachys</taxon>
    </lineage>
</organism>
<feature type="compositionally biased region" description="Gly residues" evidence="1">
    <location>
        <begin position="383"/>
        <end position="394"/>
    </location>
</feature>
<evidence type="ECO:0000256" key="1">
    <source>
        <dbReference type="SAM" id="MobiDB-lite"/>
    </source>
</evidence>
<sequence length="513" mass="55275">MTKQSNEGGGESLYTSDLGRSNMMDLVLQTLVDEGKLESLAKVRAPRSETMPVPRSDEVVVFVAFLDAGLPIPCIELVFVVLWLYRVESAQLTPNSIPKARCQMYVPTPAARNLWEMDWTRRWFYHTCLGKDDLQSWGGLIQLTATPEIVLTSREEALIHLLLDTMKRLSTRDLVELFCAFGVWPLANEWRVELGALKFGFPVLTMEGREVAPIAEAVRVVELLLGPYTGEEHVKRRLVHPDPDAGKKKHARVPKVKGAGPIAATPLLGACPRDTDGPTCSAEDTTKRLTKRVAEGTPKRVECSKSSSSSSDERAISPVEGAEAEDIGHTMSEVDKAIGTFGVTRLAVEESSSMTPRRAFMEGASKSSGMPPATPRSPVVVSDGGGKVGGGGSASAGSEEAPSLVSAPAAMGAVDLGPLCHADFKVSEGTAGVCEAVADFTAPPLVWELFQKTSLKDMFQSVETNAVKKRVNVEHAQSRALSIERDSLAKKMKTLDARVVGLEAEHTALQGNV</sequence>
<dbReference type="EMBL" id="FO203447">
    <property type="protein sequence ID" value="CCI55448.1"/>
    <property type="molecule type" value="Genomic_DNA"/>
</dbReference>
<feature type="region of interest" description="Disordered" evidence="1">
    <location>
        <begin position="362"/>
        <end position="401"/>
    </location>
</feature>
<protein>
    <submittedName>
        <fullName evidence="2">PH01B001E05.4 protein</fullName>
    </submittedName>
</protein>
<reference evidence="2" key="1">
    <citation type="submission" date="2012-05" db="EMBL/GenBank/DDBJ databases">
        <authorList>
            <person name="Han B."/>
            <person name="Lu Y."/>
            <person name="Feng Q."/>
            <person name="Zhao Q."/>
            <person name="Lu T.T."/>
            <person name="Li Y."/>
            <person name="Liu K.Y."/>
            <person name="Huang X.H."/>
            <person name="Fan D.L."/>
            <person name="Weng Q.J."/>
            <person name="Zhang L."/>
            <person name="Lu Y.Q."/>
            <person name="Guo Y.L."/>
            <person name="Li W.J."/>
            <person name="Zhou C.C."/>
            <person name="Lu H.Y."/>
            <person name="Huang T."/>
            <person name="Zhu C.R."/>
            <person name="Zhao Y."/>
            <person name="Hu T."/>
            <person name="Yao N."/>
        </authorList>
    </citation>
    <scope>NUCLEOTIDE SEQUENCE</scope>
</reference>
<name>L0P3Z6_PHYED</name>
<gene>
    <name evidence="2" type="primary">PH01B001E05.4</name>
</gene>
<proteinExistence type="predicted"/>
<accession>L0P3Z6</accession>
<evidence type="ECO:0000313" key="2">
    <source>
        <dbReference type="EMBL" id="CCI55448.1"/>
    </source>
</evidence>
<feature type="compositionally biased region" description="Basic and acidic residues" evidence="1">
    <location>
        <begin position="292"/>
        <end position="303"/>
    </location>
</feature>